<dbReference type="Proteomes" id="UP000199438">
    <property type="component" value="Unassembled WGS sequence"/>
</dbReference>
<organism evidence="1 2">
    <name type="scientific">Zunongwangia mangrovi</name>
    <dbReference type="NCBI Taxonomy" id="1334022"/>
    <lineage>
        <taxon>Bacteria</taxon>
        <taxon>Pseudomonadati</taxon>
        <taxon>Bacteroidota</taxon>
        <taxon>Flavobacteriia</taxon>
        <taxon>Flavobacteriales</taxon>
        <taxon>Flavobacteriaceae</taxon>
        <taxon>Zunongwangia</taxon>
    </lineage>
</organism>
<dbReference type="STRING" id="1334022.SAMN04487907_1024"/>
<dbReference type="OrthoDB" id="799583at2"/>
<name>A0A1I1FUF8_9FLAO</name>
<evidence type="ECO:0000313" key="2">
    <source>
        <dbReference type="Proteomes" id="UP000199438"/>
    </source>
</evidence>
<dbReference type="EMBL" id="FOKV01000002">
    <property type="protein sequence ID" value="SFC03067.1"/>
    <property type="molecule type" value="Genomic_DNA"/>
</dbReference>
<gene>
    <name evidence="1" type="ORF">SAMN04487907_1024</name>
</gene>
<dbReference type="AlphaFoldDB" id="A0A1I1FUF8"/>
<reference evidence="2" key="1">
    <citation type="submission" date="2016-10" db="EMBL/GenBank/DDBJ databases">
        <authorList>
            <person name="Varghese N."/>
            <person name="Submissions S."/>
        </authorList>
    </citation>
    <scope>NUCLEOTIDE SEQUENCE [LARGE SCALE GENOMIC DNA]</scope>
    <source>
        <strain evidence="2">DSM 24499</strain>
    </source>
</reference>
<evidence type="ECO:0000313" key="1">
    <source>
        <dbReference type="EMBL" id="SFC03067.1"/>
    </source>
</evidence>
<sequence length="60" mass="6978">MLTKAVLKQQIDSFPEQFSIDQLVERLILIEKIETGNIQSENGEIISESDLNKEIVKWFK</sequence>
<dbReference type="RefSeq" id="WP_092540709.1">
    <property type="nucleotide sequence ID" value="NZ_FOKV01000002.1"/>
</dbReference>
<accession>A0A1I1FUF8</accession>
<proteinExistence type="predicted"/>
<protein>
    <submittedName>
        <fullName evidence="1">Uncharacterized protein</fullName>
    </submittedName>
</protein>
<keyword evidence="2" id="KW-1185">Reference proteome</keyword>